<keyword evidence="1" id="KW-0175">Coiled coil</keyword>
<organism evidence="3 4">
    <name type="scientific">Racocetra fulgida</name>
    <dbReference type="NCBI Taxonomy" id="60492"/>
    <lineage>
        <taxon>Eukaryota</taxon>
        <taxon>Fungi</taxon>
        <taxon>Fungi incertae sedis</taxon>
        <taxon>Mucoromycota</taxon>
        <taxon>Glomeromycotina</taxon>
        <taxon>Glomeromycetes</taxon>
        <taxon>Diversisporales</taxon>
        <taxon>Gigasporaceae</taxon>
        <taxon>Racocetra</taxon>
    </lineage>
</organism>
<sequence>GKVALGTGTGLFSVGVLPAIIGYCSINGAAITAAIKACMASVFALKSGLTVKERVAEEVISQPVTENIFAPYVVRETEPERETRQLSTEISSLHTEVENLRTEIQEAEERDSEAATIDLQERREQLEQTEARLKELERKYNDIPAEVRCSSLAKSEQIHQFQNHLTQGTNEETLEKIHQQMGLMTTELQ</sequence>
<reference evidence="3" key="1">
    <citation type="submission" date="2021-06" db="EMBL/GenBank/DDBJ databases">
        <authorList>
            <person name="Kallberg Y."/>
            <person name="Tangrot J."/>
            <person name="Rosling A."/>
        </authorList>
    </citation>
    <scope>NUCLEOTIDE SEQUENCE</scope>
    <source>
        <strain evidence="3">IN212</strain>
    </source>
</reference>
<dbReference type="EMBL" id="CAJVPZ010073943">
    <property type="protein sequence ID" value="CAG8802641.1"/>
    <property type="molecule type" value="Genomic_DNA"/>
</dbReference>
<name>A0A9N9JYP4_9GLOM</name>
<keyword evidence="2" id="KW-0812">Transmembrane</keyword>
<comment type="caution">
    <text evidence="3">The sequence shown here is derived from an EMBL/GenBank/DDBJ whole genome shotgun (WGS) entry which is preliminary data.</text>
</comment>
<evidence type="ECO:0000313" key="4">
    <source>
        <dbReference type="Proteomes" id="UP000789396"/>
    </source>
</evidence>
<keyword evidence="2" id="KW-0472">Membrane</keyword>
<proteinExistence type="predicted"/>
<feature type="transmembrane region" description="Helical" evidence="2">
    <location>
        <begin position="20"/>
        <end position="45"/>
    </location>
</feature>
<dbReference type="Proteomes" id="UP000789396">
    <property type="component" value="Unassembled WGS sequence"/>
</dbReference>
<feature type="non-terminal residue" evidence="3">
    <location>
        <position position="1"/>
    </location>
</feature>
<feature type="coiled-coil region" evidence="1">
    <location>
        <begin position="83"/>
        <end position="146"/>
    </location>
</feature>
<evidence type="ECO:0000256" key="1">
    <source>
        <dbReference type="SAM" id="Coils"/>
    </source>
</evidence>
<keyword evidence="2" id="KW-1133">Transmembrane helix</keyword>
<dbReference type="AlphaFoldDB" id="A0A9N9JYP4"/>
<accession>A0A9N9JYP4</accession>
<keyword evidence="4" id="KW-1185">Reference proteome</keyword>
<feature type="non-terminal residue" evidence="3">
    <location>
        <position position="189"/>
    </location>
</feature>
<evidence type="ECO:0000256" key="2">
    <source>
        <dbReference type="SAM" id="Phobius"/>
    </source>
</evidence>
<protein>
    <submittedName>
        <fullName evidence="3">17051_t:CDS:1</fullName>
    </submittedName>
</protein>
<gene>
    <name evidence="3" type="ORF">RFULGI_LOCUS17897</name>
</gene>
<dbReference type="SUPFAM" id="SSF161270">
    <property type="entry name" value="PspA lactotransferrin-binding region"/>
    <property type="match status" value="1"/>
</dbReference>
<evidence type="ECO:0000313" key="3">
    <source>
        <dbReference type="EMBL" id="CAG8802641.1"/>
    </source>
</evidence>